<comment type="pathway">
    <text evidence="4">tRNA modification; tRNA-queuosine biosynthesis.</text>
</comment>
<evidence type="ECO:0000313" key="6">
    <source>
        <dbReference type="EMBL" id="WXB15855.1"/>
    </source>
</evidence>
<comment type="caution">
    <text evidence="4">Lacks conserved residue(s) required for the propagation of feature annotation.</text>
</comment>
<dbReference type="EC" id="2.4.2.29" evidence="4"/>
<dbReference type="PANTHER" id="PTHR46499">
    <property type="entry name" value="QUEUINE TRNA-RIBOSYLTRANSFERASE"/>
    <property type="match status" value="1"/>
</dbReference>
<feature type="binding site" evidence="4">
    <location>
        <position position="306"/>
    </location>
    <ligand>
        <name>Zn(2+)</name>
        <dbReference type="ChEBI" id="CHEBI:29105"/>
    </ligand>
</feature>
<sequence>MTLPFTVHTTDPGSRARRGTFMTAHGPVETPVFMAVGTRATVTGLTPADLSEVGAQVVLGNTYHLMLRPGPELFRRVGGIHHFMRWSGPVLTDSGGYQIFSLAEDRTLSERGARFRSYTDQRMHMLSPERSIEMQTAIGSDIMMVLDVCVDSRSDLPTMRDAMERTHRWAVRSLAARTNPAQALFAIVQGGVVRELRKESAGVLTPMPFDGFAIGGLAVGDARAEREDITHFSAELLPPDRPRYLMGVGTPPDLLEAIAAGVDMFDCILPTHLGWQGTAFTSTGRVRVTRGPNAHLDVPLDAECPCSTCTNYSRAYLHHLFKCSEPLGPRLLSLHNLHHYHALVAEARRAIEQGTYASFARKKLEAIDRHEHSERRPGCRTMSAARW</sequence>
<comment type="function">
    <text evidence="4">Catalyzes the base-exchange of a guanine (G) residue with the queuine precursor 7-aminomethyl-7-deazaguanine (PreQ1) at position 34 (anticodon wobble position) in tRNAs with GU(N) anticodons (tRNA-Asp, -Asn, -His and -Tyr). Catalysis occurs through a double-displacement mechanism. The nucleophile active site attacks the C1' of nucleotide 34 to detach the guanine base from the RNA, forming a covalent enzyme-RNA intermediate. The proton acceptor active site deprotonates the incoming PreQ1, allowing a nucleophilic attack on the C1' of the ribose to form the product. After dissociation, two additional enzymatic reactions on the tRNA convert PreQ1 to queuine (Q), resulting in the hypermodified nucleoside queuosine (7-(((4,5-cis-dihydroxy-2-cyclopenten-1-yl)amino)methyl)-7-deazaguanosine).</text>
</comment>
<evidence type="ECO:0000256" key="4">
    <source>
        <dbReference type="HAMAP-Rule" id="MF_00168"/>
    </source>
</evidence>
<accession>A0ABZ2M3D9</accession>
<keyword evidence="4" id="KW-0862">Zinc</keyword>
<keyword evidence="4" id="KW-0671">Queuosine biosynthesis</keyword>
<evidence type="ECO:0000256" key="1">
    <source>
        <dbReference type="ARBA" id="ARBA00022676"/>
    </source>
</evidence>
<feature type="binding site" evidence="4">
    <location>
        <position position="189"/>
    </location>
    <ligand>
        <name>substrate</name>
    </ligand>
</feature>
<evidence type="ECO:0000313" key="7">
    <source>
        <dbReference type="Proteomes" id="UP001370348"/>
    </source>
</evidence>
<dbReference type="HAMAP" id="MF_00168">
    <property type="entry name" value="Q_tRNA_Tgt"/>
    <property type="match status" value="1"/>
</dbReference>
<reference evidence="6 7" key="1">
    <citation type="submission" date="2021-12" db="EMBL/GenBank/DDBJ databases">
        <title>Discovery of the Pendulisporaceae a myxobacterial family with distinct sporulation behavior and unique specialized metabolism.</title>
        <authorList>
            <person name="Garcia R."/>
            <person name="Popoff A."/>
            <person name="Bader C.D."/>
            <person name="Loehr J."/>
            <person name="Walesch S."/>
            <person name="Walt C."/>
            <person name="Boldt J."/>
            <person name="Bunk B."/>
            <person name="Haeckl F.J.F.P.J."/>
            <person name="Gunesch A.P."/>
            <person name="Birkelbach J."/>
            <person name="Nuebel U."/>
            <person name="Pietschmann T."/>
            <person name="Bach T."/>
            <person name="Mueller R."/>
        </authorList>
    </citation>
    <scope>NUCLEOTIDE SEQUENCE [LARGE SCALE GENOMIC DNA]</scope>
    <source>
        <strain evidence="6 7">MSr11954</strain>
    </source>
</reference>
<feature type="domain" description="tRNA-guanine(15) transglycosylase-like" evidence="5">
    <location>
        <begin position="15"/>
        <end position="366"/>
    </location>
</feature>
<dbReference type="GO" id="GO:0016757">
    <property type="term" value="F:glycosyltransferase activity"/>
    <property type="evidence" value="ECO:0007669"/>
    <property type="project" value="UniProtKB-KW"/>
</dbReference>
<feature type="binding site" evidence="4">
    <location>
        <begin position="93"/>
        <end position="97"/>
    </location>
    <ligand>
        <name>substrate</name>
    </ligand>
</feature>
<dbReference type="NCBIfam" id="TIGR00449">
    <property type="entry name" value="tgt_general"/>
    <property type="match status" value="1"/>
</dbReference>
<proteinExistence type="inferred from homology"/>
<comment type="similarity">
    <text evidence="4">Belongs to the queuine tRNA-ribosyltransferase family.</text>
</comment>
<evidence type="ECO:0000256" key="2">
    <source>
        <dbReference type="ARBA" id="ARBA00022679"/>
    </source>
</evidence>
<dbReference type="SUPFAM" id="SSF51713">
    <property type="entry name" value="tRNA-guanine transglycosylase"/>
    <property type="match status" value="1"/>
</dbReference>
<dbReference type="EMBL" id="CP089984">
    <property type="protein sequence ID" value="WXB15855.1"/>
    <property type="molecule type" value="Genomic_DNA"/>
</dbReference>
<feature type="active site" description="Nucleophile" evidence="4">
    <location>
        <position position="266"/>
    </location>
</feature>
<organism evidence="6 7">
    <name type="scientific">Pendulispora albinea</name>
    <dbReference type="NCBI Taxonomy" id="2741071"/>
    <lineage>
        <taxon>Bacteria</taxon>
        <taxon>Pseudomonadati</taxon>
        <taxon>Myxococcota</taxon>
        <taxon>Myxococcia</taxon>
        <taxon>Myxococcales</taxon>
        <taxon>Sorangiineae</taxon>
        <taxon>Pendulisporaceae</taxon>
        <taxon>Pendulispora</taxon>
    </lineage>
</organism>
<dbReference type="InterPro" id="IPR036511">
    <property type="entry name" value="TGT-like_sf"/>
</dbReference>
<comment type="subunit">
    <text evidence="4">Homodimer. Within each dimer, one monomer is responsible for RNA recognition and catalysis, while the other monomer binds to the replacement base PreQ1.</text>
</comment>
<dbReference type="InterPro" id="IPR004803">
    <property type="entry name" value="TGT"/>
</dbReference>
<keyword evidence="2 4" id="KW-0808">Transferase</keyword>
<dbReference type="InterPro" id="IPR002616">
    <property type="entry name" value="tRNA_ribo_trans-like"/>
</dbReference>
<dbReference type="Gene3D" id="3.20.20.105">
    <property type="entry name" value="Queuine tRNA-ribosyltransferase-like"/>
    <property type="match status" value="1"/>
</dbReference>
<comment type="catalytic activity">
    <reaction evidence="4">
        <text>7-aminomethyl-7-carbaguanine + guanosine(34) in tRNA = 7-aminomethyl-7-carbaguanosine(34) in tRNA + guanine</text>
        <dbReference type="Rhea" id="RHEA:24104"/>
        <dbReference type="Rhea" id="RHEA-COMP:10341"/>
        <dbReference type="Rhea" id="RHEA-COMP:10342"/>
        <dbReference type="ChEBI" id="CHEBI:16235"/>
        <dbReference type="ChEBI" id="CHEBI:58703"/>
        <dbReference type="ChEBI" id="CHEBI:74269"/>
        <dbReference type="ChEBI" id="CHEBI:82833"/>
        <dbReference type="EC" id="2.4.2.29"/>
    </reaction>
</comment>
<dbReference type="NCBIfam" id="TIGR00430">
    <property type="entry name" value="Q_tRNA_tgt"/>
    <property type="match status" value="1"/>
</dbReference>
<feature type="binding site" evidence="4">
    <location>
        <position position="216"/>
    </location>
    <ligand>
        <name>substrate</name>
    </ligand>
</feature>
<dbReference type="RefSeq" id="WP_394825489.1">
    <property type="nucleotide sequence ID" value="NZ_CP089984.1"/>
</dbReference>
<keyword evidence="7" id="KW-1185">Reference proteome</keyword>
<keyword evidence="1 4" id="KW-0328">Glycosyltransferase</keyword>
<dbReference type="PANTHER" id="PTHR46499:SF1">
    <property type="entry name" value="QUEUINE TRNA-RIBOSYLTRANSFERASE"/>
    <property type="match status" value="1"/>
</dbReference>
<evidence type="ECO:0000259" key="5">
    <source>
        <dbReference type="Pfam" id="PF01702"/>
    </source>
</evidence>
<keyword evidence="3 4" id="KW-0819">tRNA processing</keyword>
<feature type="binding site" evidence="4">
    <location>
        <position position="147"/>
    </location>
    <ligand>
        <name>substrate</name>
    </ligand>
</feature>
<feature type="binding site" evidence="4">
    <location>
        <position position="335"/>
    </location>
    <ligand>
        <name>Zn(2+)</name>
        <dbReference type="ChEBI" id="CHEBI:29105"/>
    </ligand>
</feature>
<comment type="cofactor">
    <cofactor evidence="4">
        <name>Zn(2+)</name>
        <dbReference type="ChEBI" id="CHEBI:29105"/>
    </cofactor>
    <text evidence="4">Binds 1 zinc ion per subunit.</text>
</comment>
<dbReference type="Proteomes" id="UP001370348">
    <property type="component" value="Chromosome"/>
</dbReference>
<protein>
    <recommendedName>
        <fullName evidence="4">Queuine tRNA-ribosyltransferase</fullName>
        <ecNumber evidence="4">2.4.2.29</ecNumber>
    </recommendedName>
    <alternativeName>
        <fullName evidence="4">Guanine insertion enzyme</fullName>
    </alternativeName>
    <alternativeName>
        <fullName evidence="4">tRNA-guanine transglycosylase</fullName>
    </alternativeName>
</protein>
<name>A0ABZ2M3D9_9BACT</name>
<dbReference type="Pfam" id="PF01702">
    <property type="entry name" value="TGT"/>
    <property type="match status" value="1"/>
</dbReference>
<dbReference type="InterPro" id="IPR050076">
    <property type="entry name" value="ArchSynthase1/Queuine_TRR"/>
</dbReference>
<keyword evidence="4" id="KW-0479">Metal-binding</keyword>
<feature type="binding site" evidence="4">
    <location>
        <position position="309"/>
    </location>
    <ligand>
        <name>Zn(2+)</name>
        <dbReference type="ChEBI" id="CHEBI:29105"/>
    </ligand>
</feature>
<feature type="active site" description="Proton acceptor" evidence="4">
    <location>
        <position position="93"/>
    </location>
</feature>
<feature type="region of interest" description="RNA binding" evidence="4">
    <location>
        <begin position="247"/>
        <end position="253"/>
    </location>
</feature>
<evidence type="ECO:0000256" key="3">
    <source>
        <dbReference type="ARBA" id="ARBA00022694"/>
    </source>
</evidence>
<gene>
    <name evidence="4 6" type="primary">tgt</name>
    <name evidence="6" type="ORF">LZC94_00990</name>
</gene>
<feature type="binding site" evidence="4">
    <location>
        <position position="304"/>
    </location>
    <ligand>
        <name>Zn(2+)</name>
        <dbReference type="ChEBI" id="CHEBI:29105"/>
    </ligand>
</feature>